<reference evidence="2 3" key="1">
    <citation type="submission" date="2018-07" db="EMBL/GenBank/DDBJ databases">
        <title>Genomic Encyclopedia of Type Strains, Phase III (KMG-III): the genomes of soil and plant-associated and newly described type strains.</title>
        <authorList>
            <person name="Whitman W."/>
        </authorList>
    </citation>
    <scope>NUCLEOTIDE SEQUENCE [LARGE SCALE GENOMIC DNA]</scope>
    <source>
        <strain evidence="2 3">CECT 7506</strain>
    </source>
</reference>
<sequence length="69" mass="8109">MGVLLSLSAPYLVFLLVGYIIKKPSEDFQYQDSYFVIFHLTWTIYLVGAIFTFLLYVLCVIVIRKLRKK</sequence>
<keyword evidence="1" id="KW-1133">Transmembrane helix</keyword>
<organism evidence="2 3">
    <name type="scientific">Paenibacillus prosopidis</name>
    <dbReference type="NCBI Taxonomy" id="630520"/>
    <lineage>
        <taxon>Bacteria</taxon>
        <taxon>Bacillati</taxon>
        <taxon>Bacillota</taxon>
        <taxon>Bacilli</taxon>
        <taxon>Bacillales</taxon>
        <taxon>Paenibacillaceae</taxon>
        <taxon>Paenibacillus</taxon>
    </lineage>
</organism>
<accession>A0A368W824</accession>
<feature type="transmembrane region" description="Helical" evidence="1">
    <location>
        <begin position="42"/>
        <end position="63"/>
    </location>
</feature>
<gene>
    <name evidence="2" type="ORF">DFP97_106297</name>
</gene>
<keyword evidence="1" id="KW-0812">Transmembrane</keyword>
<comment type="caution">
    <text evidence="2">The sequence shown here is derived from an EMBL/GenBank/DDBJ whole genome shotgun (WGS) entry which is preliminary data.</text>
</comment>
<proteinExistence type="predicted"/>
<evidence type="ECO:0000256" key="1">
    <source>
        <dbReference type="SAM" id="Phobius"/>
    </source>
</evidence>
<keyword evidence="3" id="KW-1185">Reference proteome</keyword>
<keyword evidence="1" id="KW-0472">Membrane</keyword>
<name>A0A368W824_9BACL</name>
<protein>
    <submittedName>
        <fullName evidence="2">Uncharacterized protein</fullName>
    </submittedName>
</protein>
<dbReference type="Proteomes" id="UP000252415">
    <property type="component" value="Unassembled WGS sequence"/>
</dbReference>
<evidence type="ECO:0000313" key="2">
    <source>
        <dbReference type="EMBL" id="RCW48594.1"/>
    </source>
</evidence>
<dbReference type="EMBL" id="QPJD01000006">
    <property type="protein sequence ID" value="RCW48594.1"/>
    <property type="molecule type" value="Genomic_DNA"/>
</dbReference>
<evidence type="ECO:0000313" key="3">
    <source>
        <dbReference type="Proteomes" id="UP000252415"/>
    </source>
</evidence>
<dbReference type="AlphaFoldDB" id="A0A368W824"/>